<accession>A0A158EA11</accession>
<proteinExistence type="predicted"/>
<evidence type="ECO:0000313" key="2">
    <source>
        <dbReference type="Proteomes" id="UP000071859"/>
    </source>
</evidence>
<name>A0A158EA11_9BURK</name>
<organism evidence="1 2">
    <name type="scientific">Caballeronia calidae</name>
    <dbReference type="NCBI Taxonomy" id="1777139"/>
    <lineage>
        <taxon>Bacteria</taxon>
        <taxon>Pseudomonadati</taxon>
        <taxon>Pseudomonadota</taxon>
        <taxon>Betaproteobacteria</taxon>
        <taxon>Burkholderiales</taxon>
        <taxon>Burkholderiaceae</taxon>
        <taxon>Caballeronia</taxon>
    </lineage>
</organism>
<keyword evidence="2" id="KW-1185">Reference proteome</keyword>
<evidence type="ECO:0000313" key="1">
    <source>
        <dbReference type="EMBL" id="SAL03688.1"/>
    </source>
</evidence>
<sequence>MKLSIGACVYDIFKGGTSLCLQLASQGVSTIVDAVVSIMETLAEVI</sequence>
<dbReference type="AlphaFoldDB" id="A0A158EA11"/>
<dbReference type="RefSeq" id="WP_157697692.1">
    <property type="nucleotide sequence ID" value="NZ_FCOX02000055.1"/>
</dbReference>
<dbReference type="Proteomes" id="UP000071859">
    <property type="component" value="Unassembled WGS sequence"/>
</dbReference>
<gene>
    <name evidence="1" type="ORF">AWB78_06656</name>
</gene>
<reference evidence="1" key="1">
    <citation type="submission" date="2016-01" db="EMBL/GenBank/DDBJ databases">
        <authorList>
            <person name="Peeters C."/>
        </authorList>
    </citation>
    <scope>NUCLEOTIDE SEQUENCE</scope>
    <source>
        <strain evidence="1">LMG 29321</strain>
    </source>
</reference>
<dbReference type="EMBL" id="FCOX02000055">
    <property type="protein sequence ID" value="SAL03688.1"/>
    <property type="molecule type" value="Genomic_DNA"/>
</dbReference>
<protein>
    <submittedName>
        <fullName evidence="1">Uncharacterized protein</fullName>
    </submittedName>
</protein>
<comment type="caution">
    <text evidence="1">The sequence shown here is derived from an EMBL/GenBank/DDBJ whole genome shotgun (WGS) entry which is preliminary data.</text>
</comment>